<keyword evidence="1" id="KW-0472">Membrane</keyword>
<evidence type="ECO:0000313" key="3">
    <source>
        <dbReference type="Proteomes" id="UP000176501"/>
    </source>
</evidence>
<evidence type="ECO:0000313" key="2">
    <source>
        <dbReference type="EMBL" id="OGL98196.1"/>
    </source>
</evidence>
<feature type="transmembrane region" description="Helical" evidence="1">
    <location>
        <begin position="6"/>
        <end position="30"/>
    </location>
</feature>
<comment type="caution">
    <text evidence="2">The sequence shown here is derived from an EMBL/GenBank/DDBJ whole genome shotgun (WGS) entry which is preliminary data.</text>
</comment>
<proteinExistence type="predicted"/>
<name>A0A1F7W6E5_9BACT</name>
<dbReference type="Proteomes" id="UP000176501">
    <property type="component" value="Unassembled WGS sequence"/>
</dbReference>
<sequence>MDLDLALKVIAWAMTVTPVTVFLVISFYMMSGAAEDDDSIKGLIMLGLGIFSVGAILLLMTYFAGFSTEWFLK</sequence>
<feature type="transmembrane region" description="Helical" evidence="1">
    <location>
        <begin position="42"/>
        <end position="64"/>
    </location>
</feature>
<keyword evidence="1" id="KW-0812">Transmembrane</keyword>
<dbReference type="AlphaFoldDB" id="A0A1F7W6E5"/>
<reference evidence="2 3" key="1">
    <citation type="journal article" date="2016" name="Nat. Commun.">
        <title>Thousands of microbial genomes shed light on interconnected biogeochemical processes in an aquifer system.</title>
        <authorList>
            <person name="Anantharaman K."/>
            <person name="Brown C.T."/>
            <person name="Hug L.A."/>
            <person name="Sharon I."/>
            <person name="Castelle C.J."/>
            <person name="Probst A.J."/>
            <person name="Thomas B.C."/>
            <person name="Singh A."/>
            <person name="Wilkins M.J."/>
            <person name="Karaoz U."/>
            <person name="Brodie E.L."/>
            <person name="Williams K.H."/>
            <person name="Hubbard S.S."/>
            <person name="Banfield J.F."/>
        </authorList>
    </citation>
    <scope>NUCLEOTIDE SEQUENCE [LARGE SCALE GENOMIC DNA]</scope>
</reference>
<gene>
    <name evidence="2" type="ORF">A2304_03740</name>
</gene>
<accession>A0A1F7W6E5</accession>
<organism evidence="2 3">
    <name type="scientific">Candidatus Uhrbacteria bacterium RIFOXYB2_FULL_57_15</name>
    <dbReference type="NCBI Taxonomy" id="1802422"/>
    <lineage>
        <taxon>Bacteria</taxon>
        <taxon>Candidatus Uhriibacteriota</taxon>
    </lineage>
</organism>
<dbReference type="EMBL" id="MGFE01000022">
    <property type="protein sequence ID" value="OGL98196.1"/>
    <property type="molecule type" value="Genomic_DNA"/>
</dbReference>
<keyword evidence="1" id="KW-1133">Transmembrane helix</keyword>
<protein>
    <submittedName>
        <fullName evidence="2">Uncharacterized protein</fullName>
    </submittedName>
</protein>
<evidence type="ECO:0000256" key="1">
    <source>
        <dbReference type="SAM" id="Phobius"/>
    </source>
</evidence>